<dbReference type="Gene3D" id="3.30.420.10">
    <property type="entry name" value="Ribonuclease H-like superfamily/Ribonuclease H"/>
    <property type="match status" value="1"/>
</dbReference>
<dbReference type="InterPro" id="IPR012337">
    <property type="entry name" value="RNaseH-like_sf"/>
</dbReference>
<accession>A0A6J1DSK1</accession>
<dbReference type="InterPro" id="IPR036397">
    <property type="entry name" value="RNaseH_sf"/>
</dbReference>
<dbReference type="InterPro" id="IPR050951">
    <property type="entry name" value="Retrovirus_Pol_polyprotein"/>
</dbReference>
<dbReference type="RefSeq" id="XP_022156667.1">
    <property type="nucleotide sequence ID" value="XM_022300975.1"/>
</dbReference>
<evidence type="ECO:0000313" key="3">
    <source>
        <dbReference type="RefSeq" id="XP_022156667.1"/>
    </source>
</evidence>
<dbReference type="OrthoDB" id="1731372at2759"/>
<feature type="domain" description="Integrase catalytic" evidence="1">
    <location>
        <begin position="4"/>
        <end position="156"/>
    </location>
</feature>
<dbReference type="PANTHER" id="PTHR37984:SF5">
    <property type="entry name" value="PROTEIN NYNRIN-LIKE"/>
    <property type="match status" value="1"/>
</dbReference>
<proteinExistence type="predicted"/>
<reference evidence="3" key="1">
    <citation type="submission" date="2025-08" db="UniProtKB">
        <authorList>
            <consortium name="RefSeq"/>
        </authorList>
    </citation>
    <scope>IDENTIFICATION</scope>
    <source>
        <strain evidence="3">OHB3-1</strain>
    </source>
</reference>
<dbReference type="Proteomes" id="UP000504603">
    <property type="component" value="Unplaced"/>
</dbReference>
<dbReference type="GeneID" id="111023520"/>
<dbReference type="GO" id="GO:0015074">
    <property type="term" value="P:DNA integration"/>
    <property type="evidence" value="ECO:0007669"/>
    <property type="project" value="InterPro"/>
</dbReference>
<dbReference type="SUPFAM" id="SSF53098">
    <property type="entry name" value="Ribonuclease H-like"/>
    <property type="match status" value="1"/>
</dbReference>
<dbReference type="AlphaFoldDB" id="A0A6J1DSK1"/>
<sequence>MLTLISSPWPFAQWGLDLIDPLPKAKWQLKYVVVAVDYFTKWVKAEPLASITEDKVVSFVWKNIVCRFSIPYALITDNGKQFDSARFNRFYQQLGIRHFSLSPTHPKSNGQVEAINKINKRGLKTKLESLKGRWAESCQKCCGPTELCRAARRRTA</sequence>
<dbReference type="PANTHER" id="PTHR37984">
    <property type="entry name" value="PROTEIN CBG26694"/>
    <property type="match status" value="1"/>
</dbReference>
<dbReference type="PROSITE" id="PS50994">
    <property type="entry name" value="INTEGRASE"/>
    <property type="match status" value="1"/>
</dbReference>
<organism evidence="2 3">
    <name type="scientific">Momordica charantia</name>
    <name type="common">Bitter gourd</name>
    <name type="synonym">Balsam pear</name>
    <dbReference type="NCBI Taxonomy" id="3673"/>
    <lineage>
        <taxon>Eukaryota</taxon>
        <taxon>Viridiplantae</taxon>
        <taxon>Streptophyta</taxon>
        <taxon>Embryophyta</taxon>
        <taxon>Tracheophyta</taxon>
        <taxon>Spermatophyta</taxon>
        <taxon>Magnoliopsida</taxon>
        <taxon>eudicotyledons</taxon>
        <taxon>Gunneridae</taxon>
        <taxon>Pentapetalae</taxon>
        <taxon>rosids</taxon>
        <taxon>fabids</taxon>
        <taxon>Cucurbitales</taxon>
        <taxon>Cucurbitaceae</taxon>
        <taxon>Momordiceae</taxon>
        <taxon>Momordica</taxon>
    </lineage>
</organism>
<evidence type="ECO:0000313" key="2">
    <source>
        <dbReference type="Proteomes" id="UP000504603"/>
    </source>
</evidence>
<name>A0A6J1DSK1_MOMCH</name>
<protein>
    <submittedName>
        <fullName evidence="3">Uncharacterized protein K02A2.6-like</fullName>
    </submittedName>
</protein>
<dbReference type="Pfam" id="PF00665">
    <property type="entry name" value="rve"/>
    <property type="match status" value="1"/>
</dbReference>
<evidence type="ECO:0000259" key="1">
    <source>
        <dbReference type="PROSITE" id="PS50994"/>
    </source>
</evidence>
<keyword evidence="2" id="KW-1185">Reference proteome</keyword>
<dbReference type="InterPro" id="IPR001584">
    <property type="entry name" value="Integrase_cat-core"/>
</dbReference>
<dbReference type="KEGG" id="mcha:111023520"/>
<dbReference type="GO" id="GO:0003676">
    <property type="term" value="F:nucleic acid binding"/>
    <property type="evidence" value="ECO:0007669"/>
    <property type="project" value="InterPro"/>
</dbReference>
<gene>
    <name evidence="3" type="primary">LOC111023520</name>
</gene>